<dbReference type="Proteomes" id="UP001292094">
    <property type="component" value="Unassembled WGS sequence"/>
</dbReference>
<keyword evidence="3" id="KW-0808">Transferase</keyword>
<feature type="transmembrane region" description="Helical" evidence="4">
    <location>
        <begin position="80"/>
        <end position="100"/>
    </location>
</feature>
<accession>A0AAE1QAK8</accession>
<keyword evidence="4" id="KW-1133">Transmembrane helix</keyword>
<evidence type="ECO:0000256" key="3">
    <source>
        <dbReference type="ARBA" id="ARBA00022679"/>
    </source>
</evidence>
<evidence type="ECO:0000256" key="1">
    <source>
        <dbReference type="ARBA" id="ARBA00009995"/>
    </source>
</evidence>
<dbReference type="AlphaFoldDB" id="A0AAE1QAK8"/>
<dbReference type="Pfam" id="PF00201">
    <property type="entry name" value="UDPGT"/>
    <property type="match status" value="1"/>
</dbReference>
<proteinExistence type="inferred from homology"/>
<protein>
    <submittedName>
        <fullName evidence="5">Uncharacterized protein</fullName>
    </submittedName>
</protein>
<evidence type="ECO:0000313" key="6">
    <source>
        <dbReference type="Proteomes" id="UP001292094"/>
    </source>
</evidence>
<name>A0AAE1QAK8_9EUCA</name>
<reference evidence="5" key="1">
    <citation type="submission" date="2023-11" db="EMBL/GenBank/DDBJ databases">
        <title>Genome assemblies of two species of porcelain crab, Petrolisthes cinctipes and Petrolisthes manimaculis (Anomura: Porcellanidae).</title>
        <authorList>
            <person name="Angst P."/>
        </authorList>
    </citation>
    <scope>NUCLEOTIDE SEQUENCE</scope>
    <source>
        <strain evidence="5">PB745_02</strain>
        <tissue evidence="5">Gill</tissue>
    </source>
</reference>
<dbReference type="PANTHER" id="PTHR48043">
    <property type="entry name" value="EG:EG0003.4 PROTEIN-RELATED"/>
    <property type="match status" value="1"/>
</dbReference>
<dbReference type="GO" id="GO:0008194">
    <property type="term" value="F:UDP-glycosyltransferase activity"/>
    <property type="evidence" value="ECO:0007669"/>
    <property type="project" value="InterPro"/>
</dbReference>
<keyword evidence="4" id="KW-0812">Transmembrane</keyword>
<evidence type="ECO:0000256" key="2">
    <source>
        <dbReference type="ARBA" id="ARBA00022676"/>
    </source>
</evidence>
<evidence type="ECO:0000313" key="5">
    <source>
        <dbReference type="EMBL" id="KAK4322958.1"/>
    </source>
</evidence>
<keyword evidence="4" id="KW-0472">Membrane</keyword>
<dbReference type="PANTHER" id="PTHR48043:SF145">
    <property type="entry name" value="FI06409P-RELATED"/>
    <property type="match status" value="1"/>
</dbReference>
<comment type="caution">
    <text evidence="5">The sequence shown here is derived from an EMBL/GenBank/DDBJ whole genome shotgun (WGS) entry which is preliminary data.</text>
</comment>
<evidence type="ECO:0000256" key="4">
    <source>
        <dbReference type="SAM" id="Phobius"/>
    </source>
</evidence>
<keyword evidence="6" id="KW-1185">Reference proteome</keyword>
<organism evidence="5 6">
    <name type="scientific">Petrolisthes manimaculis</name>
    <dbReference type="NCBI Taxonomy" id="1843537"/>
    <lineage>
        <taxon>Eukaryota</taxon>
        <taxon>Metazoa</taxon>
        <taxon>Ecdysozoa</taxon>
        <taxon>Arthropoda</taxon>
        <taxon>Crustacea</taxon>
        <taxon>Multicrustacea</taxon>
        <taxon>Malacostraca</taxon>
        <taxon>Eumalacostraca</taxon>
        <taxon>Eucarida</taxon>
        <taxon>Decapoda</taxon>
        <taxon>Pleocyemata</taxon>
        <taxon>Anomura</taxon>
        <taxon>Galatheoidea</taxon>
        <taxon>Porcellanidae</taxon>
        <taxon>Petrolisthes</taxon>
    </lineage>
</organism>
<dbReference type="EMBL" id="JAWZYT010000484">
    <property type="protein sequence ID" value="KAK4322958.1"/>
    <property type="molecule type" value="Genomic_DNA"/>
</dbReference>
<dbReference type="InterPro" id="IPR050271">
    <property type="entry name" value="UDP-glycosyltransferase"/>
</dbReference>
<sequence>MLLWEELTVDDLVTTIIKITTNPQYMENMKSLSRILRDQLTTPKERAVYWTEYVIRHKGAPQLKCPAADLSWVEFLMLDVLLVVLHITIYIFRAISANIFDHQKIKSKEE</sequence>
<comment type="similarity">
    <text evidence="1">Belongs to the UDP-glycosyltransferase family.</text>
</comment>
<dbReference type="SUPFAM" id="SSF53756">
    <property type="entry name" value="UDP-Glycosyltransferase/glycogen phosphorylase"/>
    <property type="match status" value="1"/>
</dbReference>
<keyword evidence="2" id="KW-0328">Glycosyltransferase</keyword>
<gene>
    <name evidence="5" type="ORF">Pmani_006309</name>
</gene>
<dbReference type="InterPro" id="IPR002213">
    <property type="entry name" value="UDP_glucos_trans"/>
</dbReference>